<reference evidence="3 4" key="1">
    <citation type="submission" date="2019-06" db="EMBL/GenBank/DDBJ databases">
        <title>Draft genome sequence of the filamentous fungus Phialemoniopsis curvata isolated from diesel fuel.</title>
        <authorList>
            <person name="Varaljay V.A."/>
            <person name="Lyon W.J."/>
            <person name="Crouch A.L."/>
            <person name="Drake C.E."/>
            <person name="Hollomon J.M."/>
            <person name="Nadeau L.J."/>
            <person name="Nunn H.S."/>
            <person name="Stevenson B.S."/>
            <person name="Bojanowski C.L."/>
            <person name="Crookes-Goodson W.J."/>
        </authorList>
    </citation>
    <scope>NUCLEOTIDE SEQUENCE [LARGE SCALE GENOMIC DNA]</scope>
    <source>
        <strain evidence="3 4">D216</strain>
    </source>
</reference>
<dbReference type="AlphaFoldDB" id="A0A507BMD0"/>
<dbReference type="PANTHER" id="PTHR48081">
    <property type="entry name" value="AB HYDROLASE SUPERFAMILY PROTEIN C4A8.06C"/>
    <property type="match status" value="1"/>
</dbReference>
<dbReference type="Proteomes" id="UP000319257">
    <property type="component" value="Unassembled WGS sequence"/>
</dbReference>
<dbReference type="Pfam" id="PF07859">
    <property type="entry name" value="Abhydrolase_3"/>
    <property type="match status" value="1"/>
</dbReference>
<proteinExistence type="predicted"/>
<evidence type="ECO:0000313" key="3">
    <source>
        <dbReference type="EMBL" id="TPX17880.1"/>
    </source>
</evidence>
<dbReference type="OrthoDB" id="408631at2759"/>
<gene>
    <name evidence="3" type="ORF">E0L32_002981</name>
</gene>
<dbReference type="InParanoid" id="A0A507BMD0"/>
<evidence type="ECO:0000313" key="4">
    <source>
        <dbReference type="Proteomes" id="UP000319257"/>
    </source>
</evidence>
<feature type="domain" description="Alpha/beta hydrolase fold-3" evidence="2">
    <location>
        <begin position="89"/>
        <end position="295"/>
    </location>
</feature>
<dbReference type="STRING" id="1093900.A0A507BMD0"/>
<dbReference type="RefSeq" id="XP_030999591.1">
    <property type="nucleotide sequence ID" value="XM_031137230.1"/>
</dbReference>
<keyword evidence="4" id="KW-1185">Reference proteome</keyword>
<dbReference type="SUPFAM" id="SSF53474">
    <property type="entry name" value="alpha/beta-Hydrolases"/>
    <property type="match status" value="1"/>
</dbReference>
<protein>
    <recommendedName>
        <fullName evidence="2">Alpha/beta hydrolase fold-3 domain-containing protein</fullName>
    </recommendedName>
</protein>
<evidence type="ECO:0000259" key="2">
    <source>
        <dbReference type="Pfam" id="PF07859"/>
    </source>
</evidence>
<dbReference type="GeneID" id="41970428"/>
<evidence type="ECO:0000256" key="1">
    <source>
        <dbReference type="ARBA" id="ARBA00022801"/>
    </source>
</evidence>
<dbReference type="InterPro" id="IPR013094">
    <property type="entry name" value="AB_hydrolase_3"/>
</dbReference>
<keyword evidence="1" id="KW-0378">Hydrolase</keyword>
<dbReference type="GO" id="GO:0016787">
    <property type="term" value="F:hydrolase activity"/>
    <property type="evidence" value="ECO:0007669"/>
    <property type="project" value="UniProtKB-KW"/>
</dbReference>
<dbReference type="InterPro" id="IPR029058">
    <property type="entry name" value="AB_hydrolase_fold"/>
</dbReference>
<organism evidence="3 4">
    <name type="scientific">Thyridium curvatum</name>
    <dbReference type="NCBI Taxonomy" id="1093900"/>
    <lineage>
        <taxon>Eukaryota</taxon>
        <taxon>Fungi</taxon>
        <taxon>Dikarya</taxon>
        <taxon>Ascomycota</taxon>
        <taxon>Pezizomycotina</taxon>
        <taxon>Sordariomycetes</taxon>
        <taxon>Sordariomycetidae</taxon>
        <taxon>Thyridiales</taxon>
        <taxon>Thyridiaceae</taxon>
        <taxon>Thyridium</taxon>
    </lineage>
</organism>
<comment type="caution">
    <text evidence="3">The sequence shown here is derived from an EMBL/GenBank/DDBJ whole genome shotgun (WGS) entry which is preliminary data.</text>
</comment>
<dbReference type="InterPro" id="IPR050300">
    <property type="entry name" value="GDXG_lipolytic_enzyme"/>
</dbReference>
<accession>A0A507BMD0</accession>
<dbReference type="PANTHER" id="PTHR48081:SF8">
    <property type="entry name" value="ALPHA_BETA HYDROLASE FOLD-3 DOMAIN-CONTAINING PROTEIN-RELATED"/>
    <property type="match status" value="1"/>
</dbReference>
<sequence length="318" mass="35010">MPLRYDPEWRSQAGPTLLDQGEVLPVGDVATRRSRYDALFVQYVSEVPEDLELQVYKAPAPDGYEVEIFHLSHKETKAKLGAGDKTPAVLHVHGGGFISVRARNILGSIAPFVRESKVPFFSVDYRWAPENPFPTPVEDCWTALQYLHSNAEALGVDKSRIAVMGESAGGGLAAGLAVMARDRRLSPSLAKQILIYPMLDDRTVLDHSDGLAIFSINDVYTGWQAYLGDDYGTDRVSPVAAPARITTAEGLPELYLDVGQLDIFLGEDLAYATKFLSAGIQTEFHVYQGVIHAFQRWSPGSRIVKQAFRNRLGAICTL</sequence>
<name>A0A507BMD0_9PEZI</name>
<dbReference type="Gene3D" id="3.40.50.1820">
    <property type="entry name" value="alpha/beta hydrolase"/>
    <property type="match status" value="1"/>
</dbReference>
<dbReference type="EMBL" id="SKBQ01000012">
    <property type="protein sequence ID" value="TPX17880.1"/>
    <property type="molecule type" value="Genomic_DNA"/>
</dbReference>